<dbReference type="PANTHER" id="PTHR23037">
    <property type="entry name" value="CYTOKINE RECEPTOR"/>
    <property type="match status" value="1"/>
</dbReference>
<evidence type="ECO:0000256" key="1">
    <source>
        <dbReference type="ARBA" id="ARBA00004479"/>
    </source>
</evidence>
<dbReference type="Pfam" id="PF00041">
    <property type="entry name" value="fn3"/>
    <property type="match status" value="1"/>
</dbReference>
<comment type="subcellular location">
    <subcellularLocation>
        <location evidence="1">Membrane</location>
        <topology evidence="1">Single-pass type I membrane protein</topology>
    </subcellularLocation>
</comment>
<keyword evidence="5" id="KW-0472">Membrane</keyword>
<evidence type="ECO:0000256" key="2">
    <source>
        <dbReference type="ARBA" id="ARBA00022692"/>
    </source>
</evidence>
<accession>A0A8C9VMW8</accession>
<evidence type="ECO:0000256" key="7">
    <source>
        <dbReference type="ARBA" id="ARBA00023170"/>
    </source>
</evidence>
<dbReference type="InterPro" id="IPR013783">
    <property type="entry name" value="Ig-like_fold"/>
</dbReference>
<sequence>WPQQSSPALDSLQCYNDYRSYIRCSWREGAQTASHPLLSLHHKNLVTNTYVVGGCGYLSHRFQKTLVRIPVFGPVYVCAVRVRPPRDLSQTAVEGGGWLLRWNVSYSPKGSVYPTLNYQVAYRQPSQEWTVGLRSRKLKIEMNSLIPGCWYEARVRARSGKGLWSEWGSPVAWQTEEGRFELPDPVDLQCVYDGEAEVSCSWGLKRELAQFVTYSLSYGAHHDAPFQRCCSNTKLSDNPEDPLLKFSCSFYLDTPRTQIEVKLTPTYNKKNFSAHKMGKHLPSFVIQAMLPAEGSNVRDSIHHFHTLRAVYRKKYLSNEDMQQYNFSQDIHSFTISKASLCPDTQYEAQVRAIIQSSIFNGSPSEWTESVRWTTQPGNISFPFVMLRHHQAVGKEVKKFRVWKLSIPSPLKSKVLEGLVKASSFCQSPTDAPLPHFLPSPHSSSIYSSSHHSFLFSFSTEPLACLLLFW</sequence>
<keyword evidence="3" id="KW-0732">Signal</keyword>
<reference evidence="10 11" key="1">
    <citation type="submission" date="2019-04" db="EMBL/GenBank/DDBJ databases">
        <authorList>
            <consortium name="Wellcome Sanger Institute Data Sharing"/>
        </authorList>
    </citation>
    <scope>NUCLEOTIDE SEQUENCE [LARGE SCALE GENOMIC DNA]</scope>
</reference>
<dbReference type="InterPro" id="IPR036116">
    <property type="entry name" value="FN3_sf"/>
</dbReference>
<evidence type="ECO:0000259" key="9">
    <source>
        <dbReference type="SMART" id="SM00060"/>
    </source>
</evidence>
<evidence type="ECO:0000256" key="3">
    <source>
        <dbReference type="ARBA" id="ARBA00022729"/>
    </source>
</evidence>
<feature type="domain" description="Fibronectin type-III" evidence="9">
    <location>
        <begin position="82"/>
        <end position="164"/>
    </location>
</feature>
<dbReference type="Gene3D" id="2.60.40.10">
    <property type="entry name" value="Immunoglobulins"/>
    <property type="match status" value="4"/>
</dbReference>
<dbReference type="SUPFAM" id="SSF49265">
    <property type="entry name" value="Fibronectin type III"/>
    <property type="match status" value="4"/>
</dbReference>
<name>A0A8C9VMW8_SCLFO</name>
<protein>
    <recommendedName>
        <fullName evidence="9">Fibronectin type-III domain-containing protein</fullName>
    </recommendedName>
</protein>
<dbReference type="GeneTree" id="ENSGT00510000048963"/>
<evidence type="ECO:0000256" key="8">
    <source>
        <dbReference type="ARBA" id="ARBA00023180"/>
    </source>
</evidence>
<proteinExistence type="predicted"/>
<reference evidence="10" key="2">
    <citation type="submission" date="2025-08" db="UniProtKB">
        <authorList>
            <consortium name="Ensembl"/>
        </authorList>
    </citation>
    <scope>IDENTIFICATION</scope>
</reference>
<keyword evidence="8" id="KW-0325">Glycoprotein</keyword>
<reference evidence="10" key="3">
    <citation type="submission" date="2025-09" db="UniProtKB">
        <authorList>
            <consortium name="Ensembl"/>
        </authorList>
    </citation>
    <scope>IDENTIFICATION</scope>
</reference>
<organism evidence="10 11">
    <name type="scientific">Scleropages formosus</name>
    <name type="common">Asian bonytongue</name>
    <name type="synonym">Osteoglossum formosum</name>
    <dbReference type="NCBI Taxonomy" id="113540"/>
    <lineage>
        <taxon>Eukaryota</taxon>
        <taxon>Metazoa</taxon>
        <taxon>Chordata</taxon>
        <taxon>Craniata</taxon>
        <taxon>Vertebrata</taxon>
        <taxon>Euteleostomi</taxon>
        <taxon>Actinopterygii</taxon>
        <taxon>Neopterygii</taxon>
        <taxon>Teleostei</taxon>
        <taxon>Osteoglossocephala</taxon>
        <taxon>Osteoglossomorpha</taxon>
        <taxon>Osteoglossiformes</taxon>
        <taxon>Osteoglossidae</taxon>
        <taxon>Scleropages</taxon>
    </lineage>
</organism>
<dbReference type="PANTHER" id="PTHR23037:SF35">
    <property type="entry name" value="FIBRONECTIN TYPE-III DOMAIN-CONTAINING PROTEIN"/>
    <property type="match status" value="1"/>
</dbReference>
<keyword evidence="6" id="KW-1015">Disulfide bond</keyword>
<keyword evidence="4" id="KW-1133">Transmembrane helix</keyword>
<gene>
    <name evidence="10" type="primary">csf2rb</name>
</gene>
<evidence type="ECO:0000256" key="4">
    <source>
        <dbReference type="ARBA" id="ARBA00022989"/>
    </source>
</evidence>
<dbReference type="AlphaFoldDB" id="A0A8C9VMW8"/>
<keyword evidence="7" id="KW-0675">Receptor</keyword>
<keyword evidence="2" id="KW-0812">Transmembrane</keyword>
<evidence type="ECO:0000313" key="10">
    <source>
        <dbReference type="Ensembl" id="ENSSFOP00015062336.1"/>
    </source>
</evidence>
<evidence type="ECO:0000256" key="6">
    <source>
        <dbReference type="ARBA" id="ARBA00023157"/>
    </source>
</evidence>
<evidence type="ECO:0000256" key="5">
    <source>
        <dbReference type="ARBA" id="ARBA00023136"/>
    </source>
</evidence>
<dbReference type="SMART" id="SM00060">
    <property type="entry name" value="FN3"/>
    <property type="match status" value="1"/>
</dbReference>
<dbReference type="GO" id="GO:0009897">
    <property type="term" value="C:external side of plasma membrane"/>
    <property type="evidence" value="ECO:0007669"/>
    <property type="project" value="TreeGrafter"/>
</dbReference>
<dbReference type="InterPro" id="IPR003961">
    <property type="entry name" value="FN3_dom"/>
</dbReference>
<evidence type="ECO:0000313" key="11">
    <source>
        <dbReference type="Proteomes" id="UP000694397"/>
    </source>
</evidence>
<dbReference type="Proteomes" id="UP000694397">
    <property type="component" value="Chromosome 20"/>
</dbReference>
<dbReference type="GO" id="GO:0004896">
    <property type="term" value="F:cytokine receptor activity"/>
    <property type="evidence" value="ECO:0007669"/>
    <property type="project" value="TreeGrafter"/>
</dbReference>
<keyword evidence="11" id="KW-1185">Reference proteome</keyword>
<dbReference type="Ensembl" id="ENSSFOT00015041698.1">
    <property type="protein sequence ID" value="ENSSFOP00015062336.1"/>
    <property type="gene ID" value="ENSSFOG00015023734.2"/>
</dbReference>
<dbReference type="CDD" id="cd00063">
    <property type="entry name" value="FN3"/>
    <property type="match status" value="1"/>
</dbReference>